<evidence type="ECO:0000313" key="7">
    <source>
        <dbReference type="Proteomes" id="UP000236753"/>
    </source>
</evidence>
<name>A0A1H5UML5_9PROT</name>
<proteinExistence type="predicted"/>
<dbReference type="InterPro" id="IPR009926">
    <property type="entry name" value="T3SS_YcgR_PilZN"/>
</dbReference>
<dbReference type="Pfam" id="PF07238">
    <property type="entry name" value="PilZ"/>
    <property type="match status" value="1"/>
</dbReference>
<organism evidence="6 7">
    <name type="scientific">Nitrosomonas ureae</name>
    <dbReference type="NCBI Taxonomy" id="44577"/>
    <lineage>
        <taxon>Bacteria</taxon>
        <taxon>Pseudomonadati</taxon>
        <taxon>Pseudomonadota</taxon>
        <taxon>Betaproteobacteria</taxon>
        <taxon>Nitrosomonadales</taxon>
        <taxon>Nitrosomonadaceae</taxon>
        <taxon>Nitrosomonas</taxon>
    </lineage>
</organism>
<dbReference type="GO" id="GO:0035438">
    <property type="term" value="F:cyclic-di-GMP binding"/>
    <property type="evidence" value="ECO:0007669"/>
    <property type="project" value="InterPro"/>
</dbReference>
<dbReference type="RefSeq" id="WP_103966257.1">
    <property type="nucleotide sequence ID" value="NZ_FNUX01000008.1"/>
</dbReference>
<dbReference type="OrthoDB" id="5293692at2"/>
<dbReference type="InterPro" id="IPR012349">
    <property type="entry name" value="Split_barrel_FMN-bd"/>
</dbReference>
<feature type="domain" description="Type III secretion system flagellar brake protein YcgR PilZN" evidence="5">
    <location>
        <begin position="30"/>
        <end position="117"/>
    </location>
</feature>
<keyword evidence="3" id="KW-0975">Bacterial flagellum</keyword>
<dbReference type="Pfam" id="PF12945">
    <property type="entry name" value="PilZNR"/>
    <property type="match status" value="1"/>
</dbReference>
<keyword evidence="2" id="KW-0547">Nucleotide-binding</keyword>
<dbReference type="Gene3D" id="2.40.10.220">
    <property type="entry name" value="predicted glycosyltransferase like domains"/>
    <property type="match status" value="1"/>
</dbReference>
<evidence type="ECO:0000259" key="5">
    <source>
        <dbReference type="Pfam" id="PF12945"/>
    </source>
</evidence>
<evidence type="ECO:0000256" key="1">
    <source>
        <dbReference type="ARBA" id="ARBA00022636"/>
    </source>
</evidence>
<evidence type="ECO:0000256" key="3">
    <source>
        <dbReference type="ARBA" id="ARBA00023143"/>
    </source>
</evidence>
<evidence type="ECO:0000313" key="6">
    <source>
        <dbReference type="EMBL" id="SEF76292.1"/>
    </source>
</evidence>
<evidence type="ECO:0000256" key="2">
    <source>
        <dbReference type="ARBA" id="ARBA00022741"/>
    </source>
</evidence>
<dbReference type="SUPFAM" id="SSF141371">
    <property type="entry name" value="PilZ domain-like"/>
    <property type="match status" value="2"/>
</dbReference>
<dbReference type="InterPro" id="IPR009875">
    <property type="entry name" value="PilZ_domain"/>
</dbReference>
<dbReference type="AlphaFoldDB" id="A0A1H5UML5"/>
<dbReference type="Proteomes" id="UP000236753">
    <property type="component" value="Unassembled WGS sequence"/>
</dbReference>
<feature type="domain" description="PilZ" evidence="4">
    <location>
        <begin position="126"/>
        <end position="229"/>
    </location>
</feature>
<dbReference type="Gene3D" id="2.30.110.10">
    <property type="entry name" value="Electron Transport, Fmn-binding Protein, Chain A"/>
    <property type="match status" value="1"/>
</dbReference>
<keyword evidence="1" id="KW-0973">c-di-GMP</keyword>
<gene>
    <name evidence="6" type="ORF">SAMN05216334_10889</name>
</gene>
<dbReference type="EMBL" id="FNUX01000008">
    <property type="protein sequence ID" value="SEF76292.1"/>
    <property type="molecule type" value="Genomic_DNA"/>
</dbReference>
<sequence length="239" mass="26788">MHKLNVKTEPAESIHNSSEKIHFEDMHLRVGQKMYLALSNASFGKPSNPYATSMIGYIQNNTLMVTMPLSGQLIGGPFVEGDQVHVRLANGKNAYKFSVFIDKVIKTPFKYLHLSFPKNIQGQSIRKSRRIKCDYQATIAEDSISANIVDLSIYGAGINSTLPLGTLNSVVTLSFTILVHDKEIPLLIKAIIKSTKQNYKNDQKLISSGVEFIEINPDQEFTLNHLIYQEIVEHPEKAI</sequence>
<reference evidence="6 7" key="1">
    <citation type="submission" date="2016-10" db="EMBL/GenBank/DDBJ databases">
        <authorList>
            <person name="de Groot N.N."/>
        </authorList>
    </citation>
    <scope>NUCLEOTIDE SEQUENCE [LARGE SCALE GENOMIC DNA]</scope>
    <source>
        <strain evidence="6 7">Nm13</strain>
    </source>
</reference>
<evidence type="ECO:0000259" key="4">
    <source>
        <dbReference type="Pfam" id="PF07238"/>
    </source>
</evidence>
<accession>A0A1H5UML5</accession>
<protein>
    <submittedName>
        <fullName evidence="6">PilZ domain-containing protein</fullName>
    </submittedName>
</protein>